<accession>A0ABQ4SNP4</accession>
<dbReference type="Pfam" id="PF01381">
    <property type="entry name" value="HTH_3"/>
    <property type="match status" value="1"/>
</dbReference>
<organism evidence="3 4">
    <name type="scientific">Methylobacterium isbiliense</name>
    <dbReference type="NCBI Taxonomy" id="315478"/>
    <lineage>
        <taxon>Bacteria</taxon>
        <taxon>Pseudomonadati</taxon>
        <taxon>Pseudomonadota</taxon>
        <taxon>Alphaproteobacteria</taxon>
        <taxon>Hyphomicrobiales</taxon>
        <taxon>Methylobacteriaceae</taxon>
        <taxon>Methylobacterium</taxon>
    </lineage>
</organism>
<dbReference type="EMBL" id="BPQQ01000077">
    <property type="protein sequence ID" value="GJE03440.1"/>
    <property type="molecule type" value="Genomic_DNA"/>
</dbReference>
<evidence type="ECO:0000313" key="3">
    <source>
        <dbReference type="EMBL" id="GJE03440.1"/>
    </source>
</evidence>
<protein>
    <submittedName>
        <fullName evidence="3">HTH-type transcriptional regulator SutR</fullName>
    </submittedName>
</protein>
<keyword evidence="4" id="KW-1185">Reference proteome</keyword>
<dbReference type="InterPro" id="IPR010982">
    <property type="entry name" value="Lambda_DNA-bd_dom_sf"/>
</dbReference>
<dbReference type="InterPro" id="IPR011051">
    <property type="entry name" value="RmlC_Cupin_sf"/>
</dbReference>
<reference evidence="3" key="1">
    <citation type="journal article" date="2021" name="Front. Microbiol.">
        <title>Comprehensive Comparative Genomics and Phenotyping of Methylobacterium Species.</title>
        <authorList>
            <person name="Alessa O."/>
            <person name="Ogura Y."/>
            <person name="Fujitani Y."/>
            <person name="Takami H."/>
            <person name="Hayashi T."/>
            <person name="Sahin N."/>
            <person name="Tani A."/>
        </authorList>
    </citation>
    <scope>NUCLEOTIDE SEQUENCE</scope>
    <source>
        <strain evidence="3">DSM 17168</strain>
    </source>
</reference>
<reference evidence="3" key="2">
    <citation type="submission" date="2021-08" db="EMBL/GenBank/DDBJ databases">
        <authorList>
            <person name="Tani A."/>
            <person name="Ola A."/>
            <person name="Ogura Y."/>
            <person name="Katsura K."/>
            <person name="Hayashi T."/>
        </authorList>
    </citation>
    <scope>NUCLEOTIDE SEQUENCE</scope>
    <source>
        <strain evidence="3">DSM 17168</strain>
    </source>
</reference>
<dbReference type="Gene3D" id="1.10.260.40">
    <property type="entry name" value="lambda repressor-like DNA-binding domains"/>
    <property type="match status" value="1"/>
</dbReference>
<dbReference type="Proteomes" id="UP001055153">
    <property type="component" value="Unassembled WGS sequence"/>
</dbReference>
<dbReference type="InterPro" id="IPR014710">
    <property type="entry name" value="RmlC-like_jellyroll"/>
</dbReference>
<proteinExistence type="predicted"/>
<evidence type="ECO:0000256" key="1">
    <source>
        <dbReference type="ARBA" id="ARBA00023125"/>
    </source>
</evidence>
<dbReference type="SUPFAM" id="SSF51182">
    <property type="entry name" value="RmlC-like cupins"/>
    <property type="match status" value="1"/>
</dbReference>
<evidence type="ECO:0000259" key="2">
    <source>
        <dbReference type="PROSITE" id="PS50943"/>
    </source>
</evidence>
<feature type="domain" description="HTH cro/C1-type" evidence="2">
    <location>
        <begin position="14"/>
        <end position="68"/>
    </location>
</feature>
<dbReference type="CDD" id="cd02209">
    <property type="entry name" value="cupin_XRE_C"/>
    <property type="match status" value="1"/>
</dbReference>
<gene>
    <name evidence="3" type="primary">sutR_2</name>
    <name evidence="3" type="ORF">GMJLKIPL_5395</name>
</gene>
<dbReference type="InterPro" id="IPR001387">
    <property type="entry name" value="Cro/C1-type_HTH"/>
</dbReference>
<dbReference type="SMART" id="SM00530">
    <property type="entry name" value="HTH_XRE"/>
    <property type="match status" value="1"/>
</dbReference>
<dbReference type="Gene3D" id="2.60.120.10">
    <property type="entry name" value="Jelly Rolls"/>
    <property type="match status" value="1"/>
</dbReference>
<dbReference type="PANTHER" id="PTHR46797">
    <property type="entry name" value="HTH-TYPE TRANSCRIPTIONAL REGULATOR"/>
    <property type="match status" value="1"/>
</dbReference>
<name>A0ABQ4SNP4_9HYPH</name>
<evidence type="ECO:0000313" key="4">
    <source>
        <dbReference type="Proteomes" id="UP001055153"/>
    </source>
</evidence>
<dbReference type="PROSITE" id="PS50943">
    <property type="entry name" value="HTH_CROC1"/>
    <property type="match status" value="1"/>
</dbReference>
<dbReference type="CDD" id="cd00093">
    <property type="entry name" value="HTH_XRE"/>
    <property type="match status" value="1"/>
</dbReference>
<comment type="caution">
    <text evidence="3">The sequence shown here is derived from an EMBL/GenBank/DDBJ whole genome shotgun (WGS) entry which is preliminary data.</text>
</comment>
<dbReference type="SUPFAM" id="SSF47413">
    <property type="entry name" value="lambda repressor-like DNA-binding domains"/>
    <property type="match status" value="1"/>
</dbReference>
<dbReference type="PANTHER" id="PTHR46797:SF10">
    <property type="entry name" value="BLR1115 PROTEIN"/>
    <property type="match status" value="1"/>
</dbReference>
<dbReference type="RefSeq" id="WP_238240836.1">
    <property type="nucleotide sequence ID" value="NZ_BPQQ01000077.1"/>
</dbReference>
<keyword evidence="1" id="KW-0238">DNA-binding</keyword>
<dbReference type="InterPro" id="IPR050807">
    <property type="entry name" value="TransReg_Diox_bact_type"/>
</dbReference>
<sequence>MSGTDPDARLAARLRTLRAERGLSLDALAARTGVSRSMISVVERGESSPTASLLDRLAAGLGVTLAALFAEEERAGATPVSRRPDQAVWRDPETGYERRNLSPSGFPSALDLVEVVLPPGARVAYDTGPRAAPFDQQIWILEGSLDLAEGGSTHRLEAGDCLAMRLDGPTTFRNPAGRPARYLVALAAGAWRGRP</sequence>